<dbReference type="EMBL" id="JAXOVC010000005">
    <property type="protein sequence ID" value="KAK4501066.1"/>
    <property type="molecule type" value="Genomic_DNA"/>
</dbReference>
<reference evidence="4 5" key="1">
    <citation type="journal article" date="2023" name="G3 (Bethesda)">
        <title>A chromosome-level genome assembly of Zasmidium syzygii isolated from banana leaves.</title>
        <authorList>
            <person name="van Westerhoven A.C."/>
            <person name="Mehrabi R."/>
            <person name="Talebi R."/>
            <person name="Steentjes M.B.F."/>
            <person name="Corcolon B."/>
            <person name="Chong P.A."/>
            <person name="Kema G.H.J."/>
            <person name="Seidl M.F."/>
        </authorList>
    </citation>
    <scope>NUCLEOTIDE SEQUENCE [LARGE SCALE GENOMIC DNA]</scope>
    <source>
        <strain evidence="4 5">P124</strain>
    </source>
</reference>
<dbReference type="PANTHER" id="PTHR31001:SF40">
    <property type="entry name" value="ZN(II)2CYS6 TRANSCRIPTION FACTOR (EUROFUNG)"/>
    <property type="match status" value="1"/>
</dbReference>
<gene>
    <name evidence="4" type="ORF">PRZ48_006872</name>
</gene>
<protein>
    <submittedName>
        <fullName evidence="4">Uncharacterized protein</fullName>
    </submittedName>
</protein>
<proteinExistence type="predicted"/>
<comment type="caution">
    <text evidence="4">The sequence shown here is derived from an EMBL/GenBank/DDBJ whole genome shotgun (WGS) entry which is preliminary data.</text>
</comment>
<feature type="region of interest" description="Disordered" evidence="3">
    <location>
        <begin position="1"/>
        <end position="20"/>
    </location>
</feature>
<keyword evidence="5" id="KW-1185">Reference proteome</keyword>
<sequence length="536" mass="60010">MSAHTEEETVPNSTSAAAATPHRIDVFHTKGFNNVLNRTRTEHTARIAEVLGHLQDFRRIEELMAAYWPASQSAILPGALIMSGLSSLGRMVAECSGFNDGEHTLQLAKRIMDSTSYRVKVDASLTPMDFMGFFTGDNLRLEYLGLVFSIAARSYFIGMAKDPAWDGHFLKDVCQGDLHLDMYALGIYRERFITIDTPFFLAECRRRTYARAYRNDKFISALLDRPPRLLKRRSNVDFPLDLTDEELLAEPGELALARGRLTPDGWAQSGFINAATWARCRSITAEMTEEIFEYRWQPITGELIAALKTLADKNRKTWSSLPSHVQYTSQSWQSGTDPQNCFMLMSVLLGFLHTEFQLFQMIEKHDADAAQRLNLVSAEMVSLILELGSYRRKAVYLHARFSDVLLYFGLAPALLLSQTLTKSRSDSSTLPNGLRRSMLIKQLSSFVSTLESISGPGEVNYDITSHAASLITTALDEVLDSAEPDPSSGAPSSNAYSTALDFDMAALSSGYPDIWEGFDLNEWQKQIDWNVGYDGF</sequence>
<name>A0ABR0EIJ2_ZASCE</name>
<evidence type="ECO:0000256" key="1">
    <source>
        <dbReference type="ARBA" id="ARBA00004123"/>
    </source>
</evidence>
<comment type="subcellular location">
    <subcellularLocation>
        <location evidence="1">Nucleus</location>
    </subcellularLocation>
</comment>
<organism evidence="4 5">
    <name type="scientific">Zasmidium cellare</name>
    <name type="common">Wine cellar mold</name>
    <name type="synonym">Racodium cellare</name>
    <dbReference type="NCBI Taxonomy" id="395010"/>
    <lineage>
        <taxon>Eukaryota</taxon>
        <taxon>Fungi</taxon>
        <taxon>Dikarya</taxon>
        <taxon>Ascomycota</taxon>
        <taxon>Pezizomycotina</taxon>
        <taxon>Dothideomycetes</taxon>
        <taxon>Dothideomycetidae</taxon>
        <taxon>Mycosphaerellales</taxon>
        <taxon>Mycosphaerellaceae</taxon>
        <taxon>Zasmidium</taxon>
    </lineage>
</organism>
<evidence type="ECO:0000313" key="5">
    <source>
        <dbReference type="Proteomes" id="UP001305779"/>
    </source>
</evidence>
<dbReference type="Proteomes" id="UP001305779">
    <property type="component" value="Unassembled WGS sequence"/>
</dbReference>
<dbReference type="PANTHER" id="PTHR31001">
    <property type="entry name" value="UNCHARACTERIZED TRANSCRIPTIONAL REGULATORY PROTEIN"/>
    <property type="match status" value="1"/>
</dbReference>
<dbReference type="InterPro" id="IPR050613">
    <property type="entry name" value="Sec_Metabolite_Reg"/>
</dbReference>
<evidence type="ECO:0000256" key="3">
    <source>
        <dbReference type="SAM" id="MobiDB-lite"/>
    </source>
</evidence>
<evidence type="ECO:0000313" key="4">
    <source>
        <dbReference type="EMBL" id="KAK4501066.1"/>
    </source>
</evidence>
<evidence type="ECO:0000256" key="2">
    <source>
        <dbReference type="ARBA" id="ARBA00023242"/>
    </source>
</evidence>
<dbReference type="CDD" id="cd12148">
    <property type="entry name" value="fungal_TF_MHR"/>
    <property type="match status" value="1"/>
</dbReference>
<accession>A0ABR0EIJ2</accession>
<keyword evidence="2" id="KW-0539">Nucleus</keyword>